<proteinExistence type="predicted"/>
<gene>
    <name evidence="3" type="ORF">EOW66_01180</name>
</gene>
<organism evidence="3 4">
    <name type="scientific">Paenirhodobacter huangdaonensis</name>
    <dbReference type="NCBI Taxonomy" id="2501515"/>
    <lineage>
        <taxon>Bacteria</taxon>
        <taxon>Pseudomonadati</taxon>
        <taxon>Pseudomonadota</taxon>
        <taxon>Alphaproteobacteria</taxon>
        <taxon>Rhodobacterales</taxon>
        <taxon>Rhodobacter group</taxon>
        <taxon>Paenirhodobacter</taxon>
    </lineage>
</organism>
<dbReference type="Proteomes" id="UP000288071">
    <property type="component" value="Unassembled WGS sequence"/>
</dbReference>
<evidence type="ECO:0000259" key="2">
    <source>
        <dbReference type="SMART" id="SM00062"/>
    </source>
</evidence>
<dbReference type="SUPFAM" id="SSF53850">
    <property type="entry name" value="Periplasmic binding protein-like II"/>
    <property type="match status" value="1"/>
</dbReference>
<dbReference type="EMBL" id="SAVA01000001">
    <property type="protein sequence ID" value="RWR54711.1"/>
    <property type="molecule type" value="Genomic_DNA"/>
</dbReference>
<protein>
    <submittedName>
        <fullName evidence="3">Amino acid ABC transporter substrate-binding protein</fullName>
    </submittedName>
</protein>
<dbReference type="Pfam" id="PF00497">
    <property type="entry name" value="SBP_bac_3"/>
    <property type="match status" value="1"/>
</dbReference>
<feature type="domain" description="Solute-binding protein family 3/N-terminal" evidence="2">
    <location>
        <begin position="64"/>
        <end position="288"/>
    </location>
</feature>
<dbReference type="InterPro" id="IPR001638">
    <property type="entry name" value="Solute-binding_3/MltF_N"/>
</dbReference>
<dbReference type="PANTHER" id="PTHR35936">
    <property type="entry name" value="MEMBRANE-BOUND LYTIC MUREIN TRANSGLYCOSYLASE F"/>
    <property type="match status" value="1"/>
</dbReference>
<dbReference type="SMART" id="SM00062">
    <property type="entry name" value="PBPb"/>
    <property type="match status" value="1"/>
</dbReference>
<evidence type="ECO:0000313" key="4">
    <source>
        <dbReference type="Proteomes" id="UP000288071"/>
    </source>
</evidence>
<reference evidence="3 4" key="1">
    <citation type="submission" date="2019-01" db="EMBL/GenBank/DDBJ databases">
        <title>Sinorhodobacter populi sp. nov. isolated from the symptomatic bark tissue of Populus euramericana canker.</title>
        <authorList>
            <person name="Xu G."/>
        </authorList>
    </citation>
    <scope>NUCLEOTIDE SEQUENCE [LARGE SCALE GENOMIC DNA]</scope>
    <source>
        <strain evidence="3 4">CGMCC 1.12963</strain>
    </source>
</reference>
<dbReference type="CDD" id="cd13530">
    <property type="entry name" value="PBP2_peptides_like"/>
    <property type="match status" value="1"/>
</dbReference>
<reference evidence="4" key="2">
    <citation type="submission" date="2019-01" db="EMBL/GenBank/DDBJ databases">
        <title>Sinorhodobacter populi sp. nov. isolated from the symptomatic bark tissue of Populus euramericana canker.</title>
        <authorList>
            <person name="Li Y."/>
        </authorList>
    </citation>
    <scope>NUCLEOTIDE SEQUENCE [LARGE SCALE GENOMIC DNA]</scope>
    <source>
        <strain evidence="4">CGMCC 1.12963</strain>
    </source>
</reference>
<keyword evidence="1" id="KW-0732">Signal</keyword>
<dbReference type="Gene3D" id="3.40.190.10">
    <property type="entry name" value="Periplasmic binding protein-like II"/>
    <property type="match status" value="2"/>
</dbReference>
<evidence type="ECO:0000256" key="1">
    <source>
        <dbReference type="ARBA" id="ARBA00022729"/>
    </source>
</evidence>
<accession>A0A443LZS9</accession>
<comment type="caution">
    <text evidence="3">The sequence shown here is derived from an EMBL/GenBank/DDBJ whole genome shotgun (WGS) entry which is preliminary data.</text>
</comment>
<dbReference type="PANTHER" id="PTHR35936:SF19">
    <property type="entry name" value="AMINO-ACID-BINDING PROTEIN YXEM-RELATED"/>
    <property type="match status" value="1"/>
</dbReference>
<name>A0A443LZS9_9RHOB</name>
<dbReference type="AlphaFoldDB" id="A0A443LZS9"/>
<sequence>MWGRGLRGPEFPQRNTATFRNRETEQMKMEFSRLRLGLTALAVGLGLAGPALADFKSELLTPDTIVVGTTGSAPPFSMIDTAGKLDGYDIAVMNKIGAALGLKVEFKQLDWAGLLPGLVAKKFDVVSSGVTRTKERLASADMIMASPYIVNGVAVTKLASNDAITSWDGVCGKTVGVIRGAAEIEAITATLPANCLGKVKEYPGWTEMALDLKNHRIDWVGMDYLGPNYLAGKDTTIAVLPEMRAPKTQSIAIASGEPALAAAIDALLATWRQDGTLNQIITAYFGTTVDFSALPAD</sequence>
<evidence type="ECO:0000313" key="3">
    <source>
        <dbReference type="EMBL" id="RWR54711.1"/>
    </source>
</evidence>
<keyword evidence="4" id="KW-1185">Reference proteome</keyword>